<evidence type="ECO:0000313" key="6">
    <source>
        <dbReference type="EMBL" id="MFB9324916.1"/>
    </source>
</evidence>
<keyword evidence="5" id="KW-0119">Carbohydrate metabolism</keyword>
<name>A0ABV5KI80_9BACL</name>
<accession>A0ABV5KI80</accession>
<evidence type="ECO:0000256" key="1">
    <source>
        <dbReference type="ARBA" id="ARBA00001946"/>
    </source>
</evidence>
<organism evidence="6 7">
    <name type="scientific">Paenibacillus aurantiacus</name>
    <dbReference type="NCBI Taxonomy" id="1936118"/>
    <lineage>
        <taxon>Bacteria</taxon>
        <taxon>Bacillati</taxon>
        <taxon>Bacillota</taxon>
        <taxon>Bacilli</taxon>
        <taxon>Bacillales</taxon>
        <taxon>Paenibacillaceae</taxon>
        <taxon>Paenibacillus</taxon>
    </lineage>
</organism>
<evidence type="ECO:0000256" key="4">
    <source>
        <dbReference type="ARBA" id="ARBA00022842"/>
    </source>
</evidence>
<dbReference type="EMBL" id="JBHMDO010000006">
    <property type="protein sequence ID" value="MFB9324916.1"/>
    <property type="molecule type" value="Genomic_DNA"/>
</dbReference>
<proteinExistence type="predicted"/>
<keyword evidence="2" id="KW-0479">Metal-binding</keyword>
<gene>
    <name evidence="6" type="ORF">ACFFSY_03115</name>
</gene>
<dbReference type="RefSeq" id="WP_377489751.1">
    <property type="nucleotide sequence ID" value="NZ_JBHMDO010000006.1"/>
</dbReference>
<reference evidence="6 7" key="1">
    <citation type="submission" date="2024-09" db="EMBL/GenBank/DDBJ databases">
        <authorList>
            <person name="Sun Q."/>
            <person name="Mori K."/>
        </authorList>
    </citation>
    <scope>NUCLEOTIDE SEQUENCE [LARGE SCALE GENOMIC DNA]</scope>
    <source>
        <strain evidence="6 7">TISTR 2452</strain>
    </source>
</reference>
<evidence type="ECO:0000313" key="7">
    <source>
        <dbReference type="Proteomes" id="UP001589747"/>
    </source>
</evidence>
<sequence>MNAKLGFEESDRLLIINADDCGLTEGTNEAILALLQQGAITSTSIMIPCPAAREGLDRGVLHTVKQAGIHLTLSSAENQGYKPVYQEDTLHSLVNADHAFFTDIAYIESHADPDEVRLELHAQIEYAISRGIDPTHLDSHAGSIMGLHTGRDFLEVALDLCQAFQLPFNLPRRILLQPFINQQQRERFAEVISSAEQRGIVLIDDMISLPYCLSSHAEYDTVKAELVTMIQNLKPGITQLTVHPSIMTEELKRLTPCYLEREIEFRLLGDFDIRQLFKQEDIKLVSWKDVRDVQRSA</sequence>
<keyword evidence="4" id="KW-0460">Magnesium</keyword>
<evidence type="ECO:0000256" key="5">
    <source>
        <dbReference type="ARBA" id="ARBA00023277"/>
    </source>
</evidence>
<keyword evidence="3" id="KW-0378">Hydrolase</keyword>
<comment type="caution">
    <text evidence="6">The sequence shown here is derived from an EMBL/GenBank/DDBJ whole genome shotgun (WGS) entry which is preliminary data.</text>
</comment>
<protein>
    <submittedName>
        <fullName evidence="6">Polysaccharide deacetylase family protein</fullName>
    </submittedName>
</protein>
<dbReference type="PANTHER" id="PTHR31609:SF1">
    <property type="entry name" value="CARBOHYDRATE DEACETYLASE"/>
    <property type="match status" value="1"/>
</dbReference>
<dbReference type="Proteomes" id="UP001589747">
    <property type="component" value="Unassembled WGS sequence"/>
</dbReference>
<dbReference type="CDD" id="cd10802">
    <property type="entry name" value="YdjC_TTHB029_like"/>
    <property type="match status" value="1"/>
</dbReference>
<dbReference type="Pfam" id="PF04794">
    <property type="entry name" value="YdjC"/>
    <property type="match status" value="1"/>
</dbReference>
<evidence type="ECO:0000256" key="3">
    <source>
        <dbReference type="ARBA" id="ARBA00022801"/>
    </source>
</evidence>
<comment type="cofactor">
    <cofactor evidence="1">
        <name>Mg(2+)</name>
        <dbReference type="ChEBI" id="CHEBI:18420"/>
    </cofactor>
</comment>
<dbReference type="PANTHER" id="PTHR31609">
    <property type="entry name" value="YDJC DEACETYLASE FAMILY MEMBER"/>
    <property type="match status" value="1"/>
</dbReference>
<evidence type="ECO:0000256" key="2">
    <source>
        <dbReference type="ARBA" id="ARBA00022723"/>
    </source>
</evidence>
<dbReference type="InterPro" id="IPR011330">
    <property type="entry name" value="Glyco_hydro/deAcase_b/a-brl"/>
</dbReference>
<dbReference type="SUPFAM" id="SSF88713">
    <property type="entry name" value="Glycoside hydrolase/deacetylase"/>
    <property type="match status" value="1"/>
</dbReference>
<dbReference type="InterPro" id="IPR006879">
    <property type="entry name" value="YdjC-like"/>
</dbReference>
<dbReference type="Gene3D" id="3.20.20.370">
    <property type="entry name" value="Glycoside hydrolase/deacetylase"/>
    <property type="match status" value="1"/>
</dbReference>
<keyword evidence="7" id="KW-1185">Reference proteome</keyword>